<dbReference type="Gene3D" id="3.30.1490.300">
    <property type="match status" value="1"/>
</dbReference>
<dbReference type="SUPFAM" id="SSF53067">
    <property type="entry name" value="Actin-like ATPase domain"/>
    <property type="match status" value="2"/>
</dbReference>
<sequence length="358" mass="39501">MFNFIKSLIGAQSYLGIDIGTTSIKMVEISGGKTQPKLQNYGILESYGHLERLNNAIQTSSLKIMERETANLLKLLFDKLKIKSRQAIVSIPTFSSFVTLMEVPQMPEVDMAKTVSFQIHQYIPLPTSEVAIEWIKVGEKEDEKGFTKQEILIISVPNEQIKRYQSIFKLAGLQLKALEMESLSLIRALIANDPTPTLIVDIGARSTNIAVADKGFLKHNYQTDFAGSSLTQAIASGLNINIRRAEELKKQRGLLGAGGEYELSTLTLPFLDAIINEAKRAGANYEKSQGVKVERVILTGGGANLLGIEKYFEEQINLPTVIGNPFSKVKYPPRIEPIVKELGPSFSVAIGLGIKEFV</sequence>
<gene>
    <name evidence="1" type="ORF">AUJ30_01090</name>
</gene>
<dbReference type="InterPro" id="IPR043129">
    <property type="entry name" value="ATPase_NBD"/>
</dbReference>
<evidence type="ECO:0000313" key="2">
    <source>
        <dbReference type="Proteomes" id="UP000182693"/>
    </source>
</evidence>
<evidence type="ECO:0000313" key="1">
    <source>
        <dbReference type="EMBL" id="OIO65395.1"/>
    </source>
</evidence>
<dbReference type="EMBL" id="MNWX01000019">
    <property type="protein sequence ID" value="OIO65395.1"/>
    <property type="molecule type" value="Genomic_DNA"/>
</dbReference>
<organism evidence="1 2">
    <name type="scientific">Candidatus Wolfebacteria bacterium CG1_02_39_135</name>
    <dbReference type="NCBI Taxonomy" id="1805425"/>
    <lineage>
        <taxon>Bacteria</taxon>
        <taxon>Candidatus Wolfeibacteriota</taxon>
    </lineage>
</organism>
<accession>A0A1J4XVL7</accession>
<dbReference type="Pfam" id="PF11104">
    <property type="entry name" value="PilM_2"/>
    <property type="match status" value="1"/>
</dbReference>
<dbReference type="InterPro" id="IPR005883">
    <property type="entry name" value="PilM"/>
</dbReference>
<dbReference type="Proteomes" id="UP000182693">
    <property type="component" value="Unassembled WGS sequence"/>
</dbReference>
<protein>
    <recommendedName>
        <fullName evidence="3">SHS2 domain-containing protein</fullName>
    </recommendedName>
</protein>
<dbReference type="PANTHER" id="PTHR32432:SF3">
    <property type="entry name" value="ETHANOLAMINE UTILIZATION PROTEIN EUTJ"/>
    <property type="match status" value="1"/>
</dbReference>
<dbReference type="PANTHER" id="PTHR32432">
    <property type="entry name" value="CELL DIVISION PROTEIN FTSA-RELATED"/>
    <property type="match status" value="1"/>
</dbReference>
<evidence type="ECO:0008006" key="3">
    <source>
        <dbReference type="Google" id="ProtNLM"/>
    </source>
</evidence>
<reference evidence="1 2" key="1">
    <citation type="journal article" date="2016" name="Environ. Microbiol.">
        <title>Genomic resolution of a cold subsurface aquifer community provides metabolic insights for novel microbes adapted to high CO concentrations.</title>
        <authorList>
            <person name="Probst A.J."/>
            <person name="Castelle C.J."/>
            <person name="Singh A."/>
            <person name="Brown C.T."/>
            <person name="Anantharaman K."/>
            <person name="Sharon I."/>
            <person name="Hug L.A."/>
            <person name="Burstein D."/>
            <person name="Emerson J.B."/>
            <person name="Thomas B.C."/>
            <person name="Banfield J.F."/>
        </authorList>
    </citation>
    <scope>NUCLEOTIDE SEQUENCE [LARGE SCALE GENOMIC DNA]</scope>
    <source>
        <strain evidence="1">CG1_02_39_135</strain>
    </source>
</reference>
<dbReference type="AlphaFoldDB" id="A0A1J4XVL7"/>
<dbReference type="PIRSF" id="PIRSF019169">
    <property type="entry name" value="PilM"/>
    <property type="match status" value="1"/>
</dbReference>
<dbReference type="CDD" id="cd24049">
    <property type="entry name" value="ASKHA_NBD_PilM"/>
    <property type="match status" value="1"/>
</dbReference>
<dbReference type="NCBIfam" id="TIGR01175">
    <property type="entry name" value="pilM"/>
    <property type="match status" value="1"/>
</dbReference>
<proteinExistence type="predicted"/>
<comment type="caution">
    <text evidence="1">The sequence shown here is derived from an EMBL/GenBank/DDBJ whole genome shotgun (WGS) entry which is preliminary data.</text>
</comment>
<dbReference type="STRING" id="1805425.AUJ30_01090"/>
<dbReference type="InterPro" id="IPR050696">
    <property type="entry name" value="FtsA/MreB"/>
</dbReference>
<name>A0A1J4XVL7_9BACT</name>
<dbReference type="Gene3D" id="3.30.420.40">
    <property type="match status" value="2"/>
</dbReference>